<dbReference type="SUPFAM" id="SSF49265">
    <property type="entry name" value="Fibronectin type III"/>
    <property type="match status" value="1"/>
</dbReference>
<dbReference type="RefSeq" id="WP_379932989.1">
    <property type="nucleotide sequence ID" value="NZ_JBHTHY010000003.1"/>
</dbReference>
<evidence type="ECO:0000313" key="2">
    <source>
        <dbReference type="EMBL" id="MFD0796987.1"/>
    </source>
</evidence>
<gene>
    <name evidence="2" type="ORF">ACFQZJ_05915</name>
</gene>
<reference evidence="3" key="1">
    <citation type="journal article" date="2019" name="Int. J. Syst. Evol. Microbiol.">
        <title>The Global Catalogue of Microorganisms (GCM) 10K type strain sequencing project: providing services to taxonomists for standard genome sequencing and annotation.</title>
        <authorList>
            <consortium name="The Broad Institute Genomics Platform"/>
            <consortium name="The Broad Institute Genome Sequencing Center for Infectious Disease"/>
            <person name="Wu L."/>
            <person name="Ma J."/>
        </authorList>
    </citation>
    <scope>NUCLEOTIDE SEQUENCE [LARGE SCALE GENOMIC DNA]</scope>
    <source>
        <strain evidence="3">CCUG 61948</strain>
    </source>
</reference>
<sequence>MISFRKTYRLIIVLVLLVSSQGLKAQDCPLLTLPLNGSTDIAITSAISWNAVPGVTAYIISLGTTPGGTEILNGLNVGSASTYNPLLGLPDNTQIYVTISLFIFGNVTNIICASETFRTVNVTVPPGCTTFDNPLNGATDVSIETDISWNYATFATGYLVSIGTTPNGTDITNNIDLGNNLSYDPPSDLPPNTTIFVRVTPYNENNPSPTCAEISFTTAELAPIPLCTSLISPANGAINVPLTPRIEWNAVPDATGYRVSIGNSAAERNILDNAPFSTNATTVIDFEPNTTFFITIVPFNATGDAVGCIQESFSTIPGCGPYIDESTGAVSFLNPTTVVPDVIEICLDAPSASYTSPDSAEGYRWTNIRRGSIISTTAEVTFSEPGQYRYEVFNIFSVADIFIECPTVKTVTVLASEVPKINDIKVSETSLGLTLEAFVAGSGSYEYALDDINGPYQDDNRFTGVSPGDHTIYARDKNGCGIAERTTENELNPNSFPKFFTPNGDGVNDFWQYIPLLDKGQLNVSTIFIFNRFGVLIAQIDPTSQGWNGLHNGRPAPESDYWFTAISTENEYINGHFSLKR</sequence>
<keyword evidence="1" id="KW-0732">Signal</keyword>
<accession>A0ABW3B101</accession>
<organism evidence="2 3">
    <name type="scientific">Maribacter chungangensis</name>
    <dbReference type="NCBI Taxonomy" id="1069117"/>
    <lineage>
        <taxon>Bacteria</taxon>
        <taxon>Pseudomonadati</taxon>
        <taxon>Bacteroidota</taxon>
        <taxon>Flavobacteriia</taxon>
        <taxon>Flavobacteriales</taxon>
        <taxon>Flavobacteriaceae</taxon>
        <taxon>Maribacter</taxon>
    </lineage>
</organism>
<dbReference type="Gene3D" id="2.60.40.10">
    <property type="entry name" value="Immunoglobulins"/>
    <property type="match status" value="2"/>
</dbReference>
<comment type="caution">
    <text evidence="2">The sequence shown here is derived from an EMBL/GenBank/DDBJ whole genome shotgun (WGS) entry which is preliminary data.</text>
</comment>
<dbReference type="EMBL" id="JBHTHY010000003">
    <property type="protein sequence ID" value="MFD0796987.1"/>
    <property type="molecule type" value="Genomic_DNA"/>
</dbReference>
<dbReference type="InterPro" id="IPR026341">
    <property type="entry name" value="T9SS_type_B"/>
</dbReference>
<feature type="chain" id="PRO_5045693426" evidence="1">
    <location>
        <begin position="26"/>
        <end position="581"/>
    </location>
</feature>
<dbReference type="Pfam" id="PF13585">
    <property type="entry name" value="CHU_C"/>
    <property type="match status" value="1"/>
</dbReference>
<keyword evidence="3" id="KW-1185">Reference proteome</keyword>
<feature type="signal peptide" evidence="1">
    <location>
        <begin position="1"/>
        <end position="25"/>
    </location>
</feature>
<dbReference type="Proteomes" id="UP001597012">
    <property type="component" value="Unassembled WGS sequence"/>
</dbReference>
<evidence type="ECO:0000256" key="1">
    <source>
        <dbReference type="SAM" id="SignalP"/>
    </source>
</evidence>
<name>A0ABW3B101_9FLAO</name>
<dbReference type="InterPro" id="IPR013783">
    <property type="entry name" value="Ig-like_fold"/>
</dbReference>
<proteinExistence type="predicted"/>
<dbReference type="NCBIfam" id="TIGR04131">
    <property type="entry name" value="Bac_Flav_CTERM"/>
    <property type="match status" value="1"/>
</dbReference>
<evidence type="ECO:0000313" key="3">
    <source>
        <dbReference type="Proteomes" id="UP001597012"/>
    </source>
</evidence>
<dbReference type="InterPro" id="IPR036116">
    <property type="entry name" value="FN3_sf"/>
</dbReference>
<protein>
    <submittedName>
        <fullName evidence="2">T9SS type B sorting domain-containing protein</fullName>
    </submittedName>
</protein>